<evidence type="ECO:0000256" key="2">
    <source>
        <dbReference type="SAM" id="Phobius"/>
    </source>
</evidence>
<feature type="domain" description="DUF4190" evidence="3">
    <location>
        <begin position="63"/>
        <end position="122"/>
    </location>
</feature>
<evidence type="ECO:0000313" key="5">
    <source>
        <dbReference type="Proteomes" id="UP000732378"/>
    </source>
</evidence>
<name>A0ABS2M778_9ACTN</name>
<feature type="transmembrane region" description="Helical" evidence="2">
    <location>
        <begin position="68"/>
        <end position="93"/>
    </location>
</feature>
<keyword evidence="2" id="KW-0812">Transmembrane</keyword>
<dbReference type="RefSeq" id="WP_193667842.1">
    <property type="nucleotide sequence ID" value="NZ_JACDTV010000003.1"/>
</dbReference>
<dbReference type="InterPro" id="IPR025241">
    <property type="entry name" value="DUF4190"/>
</dbReference>
<reference evidence="4 5" key="1">
    <citation type="submission" date="2021-01" db="EMBL/GenBank/DDBJ databases">
        <title>Sequencing the genomes of 1000 actinobacteria strains.</title>
        <authorList>
            <person name="Klenk H.-P."/>
        </authorList>
    </citation>
    <scope>NUCLEOTIDE SEQUENCE [LARGE SCALE GENOMIC DNA]</scope>
    <source>
        <strain evidence="4 5">DSM 18239</strain>
    </source>
</reference>
<gene>
    <name evidence="4" type="ORF">JOE61_000847</name>
</gene>
<feature type="transmembrane region" description="Helical" evidence="2">
    <location>
        <begin position="105"/>
        <end position="132"/>
    </location>
</feature>
<organism evidence="4 5">
    <name type="scientific">Nocardioides salarius</name>
    <dbReference type="NCBI Taxonomy" id="374513"/>
    <lineage>
        <taxon>Bacteria</taxon>
        <taxon>Bacillati</taxon>
        <taxon>Actinomycetota</taxon>
        <taxon>Actinomycetes</taxon>
        <taxon>Propionibacteriales</taxon>
        <taxon>Nocardioidaceae</taxon>
        <taxon>Nocardioides</taxon>
    </lineage>
</organism>
<comment type="caution">
    <text evidence="4">The sequence shown here is derived from an EMBL/GenBank/DDBJ whole genome shotgun (WGS) entry which is preliminary data.</text>
</comment>
<feature type="compositionally biased region" description="Low complexity" evidence="1">
    <location>
        <begin position="21"/>
        <end position="45"/>
    </location>
</feature>
<accession>A0ABS2M778</accession>
<evidence type="ECO:0000256" key="1">
    <source>
        <dbReference type="SAM" id="MobiDB-lite"/>
    </source>
</evidence>
<keyword evidence="2" id="KW-0472">Membrane</keyword>
<proteinExistence type="predicted"/>
<dbReference type="Pfam" id="PF13828">
    <property type="entry name" value="DUF4190"/>
    <property type="match status" value="1"/>
</dbReference>
<evidence type="ECO:0000313" key="4">
    <source>
        <dbReference type="EMBL" id="MBM7507033.1"/>
    </source>
</evidence>
<keyword evidence="2" id="KW-1133">Transmembrane helix</keyword>
<dbReference type="SUPFAM" id="SSF81995">
    <property type="entry name" value="beta-sandwich domain of Sec23/24"/>
    <property type="match status" value="1"/>
</dbReference>
<protein>
    <recommendedName>
        <fullName evidence="3">DUF4190 domain-containing protein</fullName>
    </recommendedName>
</protein>
<dbReference type="EMBL" id="JAFBBZ010000001">
    <property type="protein sequence ID" value="MBM7507033.1"/>
    <property type="molecule type" value="Genomic_DNA"/>
</dbReference>
<feature type="region of interest" description="Disordered" evidence="1">
    <location>
        <begin position="1"/>
        <end position="59"/>
    </location>
</feature>
<sequence length="254" mass="26137">MSSTPPEGPEDQGYPPPPYGQQPQQPQQPAYGQGYPPAGGHPYGQAFPGGGDPRQEAPPSKAMAITSLALSLLFCVPFVAAIASIVLGVIVLGRSKDGRDHGRGMAIAGIVISTAVMLATVALLVVAVVLGLNTFKDVNDLAVGDCISADNLVDPDVEDEGFGLMTIESCTDEHDAEVVGTLTLDAEQAAAYDASPVGEICQSLVLDDPELFALVGPGIEVLTITDAAEPDAGDQVACILYNADGSPLDEPLLD</sequence>
<keyword evidence="5" id="KW-1185">Reference proteome</keyword>
<evidence type="ECO:0000259" key="3">
    <source>
        <dbReference type="Pfam" id="PF13828"/>
    </source>
</evidence>
<dbReference type="Proteomes" id="UP000732378">
    <property type="component" value="Unassembled WGS sequence"/>
</dbReference>